<protein>
    <submittedName>
        <fullName evidence="2">Uncharacterized protein</fullName>
    </submittedName>
</protein>
<sequence>MKGDERDGASGRTARQSGLAPGSSLLARRKKKGVLDSGRRREQQKSAEGLMSDEMTASSYPTGGDVSRLMVSTRPCALKSVISIKGATGAEPLGRWRFVRDARVPTGNVVGTRGGPLDGAVEGPRGPEGFSLHWKMGRRD</sequence>
<dbReference type="Proteomes" id="UP000825729">
    <property type="component" value="Unassembled WGS sequence"/>
</dbReference>
<feature type="compositionally biased region" description="Basic and acidic residues" evidence="1">
    <location>
        <begin position="33"/>
        <end position="45"/>
    </location>
</feature>
<feature type="region of interest" description="Disordered" evidence="1">
    <location>
        <begin position="1"/>
        <end position="67"/>
    </location>
</feature>
<dbReference type="EMBL" id="JAINDJ010000004">
    <property type="protein sequence ID" value="KAG9450673.1"/>
    <property type="molecule type" value="Genomic_DNA"/>
</dbReference>
<feature type="region of interest" description="Disordered" evidence="1">
    <location>
        <begin position="109"/>
        <end position="140"/>
    </location>
</feature>
<comment type="caution">
    <text evidence="2">The sequence shown here is derived from an EMBL/GenBank/DDBJ whole genome shotgun (WGS) entry which is preliminary data.</text>
</comment>
<dbReference type="AlphaFoldDB" id="A0AAV7EPK4"/>
<reference evidence="2 3" key="1">
    <citation type="submission" date="2021-07" db="EMBL/GenBank/DDBJ databases">
        <title>The Aristolochia fimbriata genome: insights into angiosperm evolution, floral development and chemical biosynthesis.</title>
        <authorList>
            <person name="Jiao Y."/>
        </authorList>
    </citation>
    <scope>NUCLEOTIDE SEQUENCE [LARGE SCALE GENOMIC DNA]</scope>
    <source>
        <strain evidence="2">IBCAS-2021</strain>
        <tissue evidence="2">Leaf</tissue>
    </source>
</reference>
<evidence type="ECO:0000256" key="1">
    <source>
        <dbReference type="SAM" id="MobiDB-lite"/>
    </source>
</evidence>
<evidence type="ECO:0000313" key="3">
    <source>
        <dbReference type="Proteomes" id="UP000825729"/>
    </source>
</evidence>
<organism evidence="2 3">
    <name type="scientific">Aristolochia fimbriata</name>
    <name type="common">White veined hardy Dutchman's pipe vine</name>
    <dbReference type="NCBI Taxonomy" id="158543"/>
    <lineage>
        <taxon>Eukaryota</taxon>
        <taxon>Viridiplantae</taxon>
        <taxon>Streptophyta</taxon>
        <taxon>Embryophyta</taxon>
        <taxon>Tracheophyta</taxon>
        <taxon>Spermatophyta</taxon>
        <taxon>Magnoliopsida</taxon>
        <taxon>Magnoliidae</taxon>
        <taxon>Piperales</taxon>
        <taxon>Aristolochiaceae</taxon>
        <taxon>Aristolochia</taxon>
    </lineage>
</organism>
<evidence type="ECO:0000313" key="2">
    <source>
        <dbReference type="EMBL" id="KAG9450673.1"/>
    </source>
</evidence>
<accession>A0AAV7EPK4</accession>
<name>A0AAV7EPK4_ARIFI</name>
<gene>
    <name evidence="2" type="ORF">H6P81_010638</name>
</gene>
<keyword evidence="3" id="KW-1185">Reference proteome</keyword>
<proteinExistence type="predicted"/>